<accession>A0A4R2D6X3</accession>
<dbReference type="PANTHER" id="PTHR36838">
    <property type="entry name" value="AUXIN EFFLUX CARRIER FAMILY PROTEIN"/>
    <property type="match status" value="1"/>
</dbReference>
<dbReference type="Pfam" id="PF03547">
    <property type="entry name" value="Mem_trans"/>
    <property type="match status" value="2"/>
</dbReference>
<keyword evidence="10" id="KW-1185">Reference proteome</keyword>
<keyword evidence="4" id="KW-1003">Cell membrane</keyword>
<feature type="transmembrane region" description="Helical" evidence="8">
    <location>
        <begin position="37"/>
        <end position="53"/>
    </location>
</feature>
<comment type="subcellular location">
    <subcellularLocation>
        <location evidence="1">Cell membrane</location>
        <topology evidence="1">Multi-pass membrane protein</topology>
    </subcellularLocation>
</comment>
<feature type="transmembrane region" description="Helical" evidence="8">
    <location>
        <begin position="254"/>
        <end position="273"/>
    </location>
</feature>
<reference evidence="9 10" key="1">
    <citation type="submission" date="2019-03" db="EMBL/GenBank/DDBJ databases">
        <title>Genomic Encyclopedia of Type Strains, Phase IV (KMG-IV): sequencing the most valuable type-strain genomes for metagenomic binning, comparative biology and taxonomic classification.</title>
        <authorList>
            <person name="Goeker M."/>
        </authorList>
    </citation>
    <scope>NUCLEOTIDE SEQUENCE [LARGE SCALE GENOMIC DNA]</scope>
    <source>
        <strain evidence="9 10">DSM 18401</strain>
    </source>
</reference>
<gene>
    <name evidence="9" type="ORF">EV665_102478</name>
</gene>
<evidence type="ECO:0000256" key="7">
    <source>
        <dbReference type="ARBA" id="ARBA00023136"/>
    </source>
</evidence>
<dbReference type="InterPro" id="IPR038770">
    <property type="entry name" value="Na+/solute_symporter_sf"/>
</dbReference>
<evidence type="ECO:0000256" key="4">
    <source>
        <dbReference type="ARBA" id="ARBA00022475"/>
    </source>
</evidence>
<dbReference type="GO" id="GO:0005886">
    <property type="term" value="C:plasma membrane"/>
    <property type="evidence" value="ECO:0007669"/>
    <property type="project" value="UniProtKB-SubCell"/>
</dbReference>
<keyword evidence="7 8" id="KW-0472">Membrane</keyword>
<organism evidence="9 10">
    <name type="scientific">Shinella granuli</name>
    <dbReference type="NCBI Taxonomy" id="323621"/>
    <lineage>
        <taxon>Bacteria</taxon>
        <taxon>Pseudomonadati</taxon>
        <taxon>Pseudomonadota</taxon>
        <taxon>Alphaproteobacteria</taxon>
        <taxon>Hyphomicrobiales</taxon>
        <taxon>Rhizobiaceae</taxon>
        <taxon>Shinella</taxon>
    </lineage>
</organism>
<keyword evidence="5 8" id="KW-0812">Transmembrane</keyword>
<dbReference type="GO" id="GO:0055085">
    <property type="term" value="P:transmembrane transport"/>
    <property type="evidence" value="ECO:0007669"/>
    <property type="project" value="InterPro"/>
</dbReference>
<evidence type="ECO:0000256" key="8">
    <source>
        <dbReference type="SAM" id="Phobius"/>
    </source>
</evidence>
<sequence>MLAIFESILPVFLLVVLGVFLKRWRLIDRDMWNGLEQLGFFVLFPCLLFTTLAKAEFSGIAAGSVALGSIGSVTLIAALLALAWPLFRAAQVPGASFTSVFQTSTRWNAFIALAIGEKLYGADSLALVALVATLIIIPLNFYNIAVLVWFGGGTRSLRTFAQKIVTNPMIIGSVLGVAINLLEIPIYAPLMQATELVADTSLSLGLIMVGAGLKLADALKPRPLALLPVALKLVFMPLVMTAAAYALGMRGEPLLTIAMGASVPTAMNGYVLAKQMGGDAPLYAAVATLQTIASFFTIPVVLATTAYLAGG</sequence>
<dbReference type="PANTHER" id="PTHR36838:SF4">
    <property type="entry name" value="AUXIN EFFLUX CARRIER FAMILY PROTEIN"/>
    <property type="match status" value="1"/>
</dbReference>
<dbReference type="InterPro" id="IPR004776">
    <property type="entry name" value="Mem_transp_PIN-like"/>
</dbReference>
<feature type="transmembrane region" description="Helical" evidence="8">
    <location>
        <begin position="125"/>
        <end position="150"/>
    </location>
</feature>
<dbReference type="RefSeq" id="WP_064329809.1">
    <property type="nucleotide sequence ID" value="NZ_BAABEI010000012.1"/>
</dbReference>
<name>A0A4R2D6X3_SHIGR</name>
<feature type="transmembrane region" description="Helical" evidence="8">
    <location>
        <begin position="7"/>
        <end position="25"/>
    </location>
</feature>
<evidence type="ECO:0000256" key="2">
    <source>
        <dbReference type="ARBA" id="ARBA00010145"/>
    </source>
</evidence>
<evidence type="ECO:0008006" key="11">
    <source>
        <dbReference type="Google" id="ProtNLM"/>
    </source>
</evidence>
<feature type="transmembrane region" description="Helical" evidence="8">
    <location>
        <begin position="280"/>
        <end position="309"/>
    </location>
</feature>
<feature type="transmembrane region" description="Helical" evidence="8">
    <location>
        <begin position="65"/>
        <end position="87"/>
    </location>
</feature>
<feature type="transmembrane region" description="Helical" evidence="8">
    <location>
        <begin position="225"/>
        <end position="248"/>
    </location>
</feature>
<dbReference type="Gene3D" id="1.20.1530.20">
    <property type="match status" value="1"/>
</dbReference>
<proteinExistence type="inferred from homology"/>
<evidence type="ECO:0000256" key="5">
    <source>
        <dbReference type="ARBA" id="ARBA00022692"/>
    </source>
</evidence>
<evidence type="ECO:0000256" key="3">
    <source>
        <dbReference type="ARBA" id="ARBA00022448"/>
    </source>
</evidence>
<dbReference type="Proteomes" id="UP000295351">
    <property type="component" value="Unassembled WGS sequence"/>
</dbReference>
<evidence type="ECO:0000256" key="1">
    <source>
        <dbReference type="ARBA" id="ARBA00004651"/>
    </source>
</evidence>
<keyword evidence="3" id="KW-0813">Transport</keyword>
<evidence type="ECO:0000313" key="9">
    <source>
        <dbReference type="EMBL" id="TCN47954.1"/>
    </source>
</evidence>
<dbReference type="EMBL" id="SLVX01000002">
    <property type="protein sequence ID" value="TCN47954.1"/>
    <property type="molecule type" value="Genomic_DNA"/>
</dbReference>
<protein>
    <recommendedName>
        <fullName evidence="11">AEC family transporter</fullName>
    </recommendedName>
</protein>
<evidence type="ECO:0000256" key="6">
    <source>
        <dbReference type="ARBA" id="ARBA00022989"/>
    </source>
</evidence>
<comment type="similarity">
    <text evidence="2">Belongs to the auxin efflux carrier (TC 2.A.69) family.</text>
</comment>
<comment type="caution">
    <text evidence="9">The sequence shown here is derived from an EMBL/GenBank/DDBJ whole genome shotgun (WGS) entry which is preliminary data.</text>
</comment>
<dbReference type="AlphaFoldDB" id="A0A4R2D6X3"/>
<evidence type="ECO:0000313" key="10">
    <source>
        <dbReference type="Proteomes" id="UP000295351"/>
    </source>
</evidence>
<feature type="transmembrane region" description="Helical" evidence="8">
    <location>
        <begin position="170"/>
        <end position="190"/>
    </location>
</feature>
<keyword evidence="6 8" id="KW-1133">Transmembrane helix</keyword>